<feature type="compositionally biased region" description="Polar residues" evidence="10">
    <location>
        <begin position="273"/>
        <end position="293"/>
    </location>
</feature>
<dbReference type="FunFam" id="3.40.50.2000:FF:000014">
    <property type="entry name" value="Glycogen [starch] synthase"/>
    <property type="match status" value="1"/>
</dbReference>
<dbReference type="InterPro" id="IPR008631">
    <property type="entry name" value="Glycogen_synth"/>
</dbReference>
<feature type="region of interest" description="Disordered" evidence="10">
    <location>
        <begin position="238"/>
        <end position="402"/>
    </location>
</feature>
<feature type="compositionally biased region" description="Polar residues" evidence="10">
    <location>
        <begin position="467"/>
        <end position="483"/>
    </location>
</feature>
<dbReference type="SMART" id="SM00054">
    <property type="entry name" value="EFh"/>
    <property type="match status" value="2"/>
</dbReference>
<dbReference type="CDD" id="cd03793">
    <property type="entry name" value="GT3_GSY2-like"/>
    <property type="match status" value="1"/>
</dbReference>
<proteinExistence type="inferred from homology"/>
<feature type="compositionally biased region" description="Basic and acidic residues" evidence="10">
    <location>
        <begin position="681"/>
        <end position="695"/>
    </location>
</feature>
<feature type="region of interest" description="Disordered" evidence="10">
    <location>
        <begin position="432"/>
        <end position="487"/>
    </location>
</feature>
<dbReference type="EC" id="2.4.1.11" evidence="9"/>
<feature type="compositionally biased region" description="Basic and acidic residues" evidence="10">
    <location>
        <begin position="775"/>
        <end position="786"/>
    </location>
</feature>
<feature type="compositionally biased region" description="Basic and acidic residues" evidence="10">
    <location>
        <begin position="89"/>
        <end position="109"/>
    </location>
</feature>
<dbReference type="Gene3D" id="1.10.238.10">
    <property type="entry name" value="EF-hand"/>
    <property type="match status" value="1"/>
</dbReference>
<comment type="function">
    <text evidence="9">Transfers the glycosyl residue from UDP-Glc to the non-reducing end of alpha-1,4-glucan.</text>
</comment>
<dbReference type="PANTHER" id="PTHR10176">
    <property type="entry name" value="GLYCOGEN SYNTHASE"/>
    <property type="match status" value="1"/>
</dbReference>
<comment type="catalytic activity">
    <reaction evidence="8">
        <text>[(1-&gt;4)-alpha-D-glucosyl](n) + UDP-alpha-D-glucose = [(1-&gt;4)-alpha-D-glucosyl](n+1) + UDP + H(+)</text>
        <dbReference type="Rhea" id="RHEA:18549"/>
        <dbReference type="Rhea" id="RHEA-COMP:9584"/>
        <dbReference type="Rhea" id="RHEA-COMP:9587"/>
        <dbReference type="ChEBI" id="CHEBI:15378"/>
        <dbReference type="ChEBI" id="CHEBI:15444"/>
        <dbReference type="ChEBI" id="CHEBI:58223"/>
        <dbReference type="ChEBI" id="CHEBI:58885"/>
        <dbReference type="EC" id="2.4.1.11"/>
    </reaction>
    <physiologicalReaction direction="left-to-right" evidence="8">
        <dbReference type="Rhea" id="RHEA:18550"/>
    </physiologicalReaction>
</comment>
<dbReference type="Pfam" id="PF05693">
    <property type="entry name" value="Glycogen_syn"/>
    <property type="match status" value="1"/>
</dbReference>
<evidence type="ECO:0000313" key="13">
    <source>
        <dbReference type="Proteomes" id="UP000749559"/>
    </source>
</evidence>
<dbReference type="SUPFAM" id="SSF53756">
    <property type="entry name" value="UDP-Glycosyltransferase/glycogen phosphorylase"/>
    <property type="match status" value="2"/>
</dbReference>
<feature type="compositionally biased region" description="Acidic residues" evidence="10">
    <location>
        <begin position="1457"/>
        <end position="1475"/>
    </location>
</feature>
<comment type="similarity">
    <text evidence="2 9">Belongs to the glycosyltransferase 3 family.</text>
</comment>
<evidence type="ECO:0000256" key="6">
    <source>
        <dbReference type="ARBA" id="ARBA00022837"/>
    </source>
</evidence>
<feature type="compositionally biased region" description="Basic and acidic residues" evidence="10">
    <location>
        <begin position="563"/>
        <end position="577"/>
    </location>
</feature>
<evidence type="ECO:0000256" key="4">
    <source>
        <dbReference type="ARBA" id="ARBA00022676"/>
    </source>
</evidence>
<feature type="compositionally biased region" description="Polar residues" evidence="10">
    <location>
        <begin position="436"/>
        <end position="448"/>
    </location>
</feature>
<keyword evidence="7 9" id="KW-0320">Glycogen biosynthesis</keyword>
<protein>
    <recommendedName>
        <fullName evidence="9">Glycogen [starch] synthase</fullName>
        <ecNumber evidence="9">2.4.1.11</ecNumber>
    </recommendedName>
</protein>
<dbReference type="PROSITE" id="PS50222">
    <property type="entry name" value="EF_HAND_2"/>
    <property type="match status" value="2"/>
</dbReference>
<feature type="compositionally biased region" description="Polar residues" evidence="10">
    <location>
        <begin position="599"/>
        <end position="614"/>
    </location>
</feature>
<evidence type="ECO:0000259" key="11">
    <source>
        <dbReference type="PROSITE" id="PS50222"/>
    </source>
</evidence>
<feature type="compositionally biased region" description="Basic and acidic residues" evidence="10">
    <location>
        <begin position="327"/>
        <end position="339"/>
    </location>
</feature>
<evidence type="ECO:0000256" key="3">
    <source>
        <dbReference type="ARBA" id="ARBA00022553"/>
    </source>
</evidence>
<evidence type="ECO:0000313" key="12">
    <source>
        <dbReference type="EMBL" id="CAH1786075.1"/>
    </source>
</evidence>
<dbReference type="Gene3D" id="6.10.260.10">
    <property type="match status" value="1"/>
</dbReference>
<dbReference type="GO" id="GO:0004373">
    <property type="term" value="F:alpha-1,4-glucan glucosyltransferase (UDP-glucose donor) activity"/>
    <property type="evidence" value="ECO:0007669"/>
    <property type="project" value="UniProtKB-EC"/>
</dbReference>
<dbReference type="InterPro" id="IPR011992">
    <property type="entry name" value="EF-hand-dom_pair"/>
</dbReference>
<dbReference type="CDD" id="cd00051">
    <property type="entry name" value="EFh"/>
    <property type="match status" value="1"/>
</dbReference>
<feature type="compositionally biased region" description="Basic and acidic residues" evidence="10">
    <location>
        <begin position="713"/>
        <end position="733"/>
    </location>
</feature>
<gene>
    <name evidence="12" type="ORF">OFUS_LOCUS12040</name>
</gene>
<dbReference type="GO" id="GO:0005509">
    <property type="term" value="F:calcium ion binding"/>
    <property type="evidence" value="ECO:0007669"/>
    <property type="project" value="InterPro"/>
</dbReference>
<feature type="compositionally biased region" description="Low complexity" evidence="10">
    <location>
        <begin position="1446"/>
        <end position="1456"/>
    </location>
</feature>
<evidence type="ECO:0000256" key="7">
    <source>
        <dbReference type="ARBA" id="ARBA00023056"/>
    </source>
</evidence>
<keyword evidence="13" id="KW-1185">Reference proteome</keyword>
<keyword evidence="3" id="KW-0597">Phosphoprotein</keyword>
<evidence type="ECO:0000256" key="8">
    <source>
        <dbReference type="ARBA" id="ARBA00047345"/>
    </source>
</evidence>
<feature type="compositionally biased region" description="Polar residues" evidence="10">
    <location>
        <begin position="520"/>
        <end position="546"/>
    </location>
</feature>
<comment type="pathway">
    <text evidence="1 9">Glycan biosynthesis; glycogen biosynthesis.</text>
</comment>
<dbReference type="InterPro" id="IPR002048">
    <property type="entry name" value="EF_hand_dom"/>
</dbReference>
<evidence type="ECO:0000256" key="5">
    <source>
        <dbReference type="ARBA" id="ARBA00022679"/>
    </source>
</evidence>
<dbReference type="PANTHER" id="PTHR10176:SF3">
    <property type="entry name" value="GLYCOGEN [STARCH] SYNTHASE"/>
    <property type="match status" value="1"/>
</dbReference>
<comment type="caution">
    <text evidence="12">The sequence shown here is derived from an EMBL/GenBank/DDBJ whole genome shotgun (WGS) entry which is preliminary data.</text>
</comment>
<dbReference type="SUPFAM" id="SSF47473">
    <property type="entry name" value="EF-hand"/>
    <property type="match status" value="1"/>
</dbReference>
<accession>A0A8S4NY51</accession>
<evidence type="ECO:0000256" key="9">
    <source>
        <dbReference type="RuleBase" id="RU363104"/>
    </source>
</evidence>
<feature type="domain" description="EF-hand" evidence="11">
    <location>
        <begin position="8"/>
        <end position="43"/>
    </location>
</feature>
<evidence type="ECO:0000256" key="2">
    <source>
        <dbReference type="ARBA" id="ARBA00010686"/>
    </source>
</evidence>
<dbReference type="Proteomes" id="UP000749559">
    <property type="component" value="Unassembled WGS sequence"/>
</dbReference>
<dbReference type="FunFam" id="3.40.50.2000:FF:000028">
    <property type="entry name" value="Glycogen [starch] synthase"/>
    <property type="match status" value="1"/>
</dbReference>
<dbReference type="PROSITE" id="PS00018">
    <property type="entry name" value="EF_HAND_1"/>
    <property type="match status" value="2"/>
</dbReference>
<feature type="region of interest" description="Disordered" evidence="10">
    <location>
        <begin position="78"/>
        <end position="162"/>
    </location>
</feature>
<feature type="compositionally biased region" description="Polar residues" evidence="10">
    <location>
        <begin position="626"/>
        <end position="636"/>
    </location>
</feature>
<dbReference type="GO" id="GO:0005737">
    <property type="term" value="C:cytoplasm"/>
    <property type="evidence" value="ECO:0007669"/>
    <property type="project" value="TreeGrafter"/>
</dbReference>
<feature type="region of interest" description="Disordered" evidence="10">
    <location>
        <begin position="499"/>
        <end position="744"/>
    </location>
</feature>
<reference evidence="12" key="1">
    <citation type="submission" date="2022-03" db="EMBL/GenBank/DDBJ databases">
        <authorList>
            <person name="Martin C."/>
        </authorList>
    </citation>
    <scope>NUCLEOTIDE SEQUENCE</scope>
</reference>
<sequence>MASGLSDADVKKLKRVFGMFDINKDGLISSDELFSVSQRLGYVIPKGKITAIMRRVDVDHSGTIDFEEFLQVMSDIQNEGAGKSKLPRSKKERDKKGDKGKSDKKHEDISVEQAAEAFPESSPEDASTLSSDSLERLDGDVVGNGQDQKADFGPGEPSVEGDEPLEEFVEASETVPVEAPQQQFEQVDAPPKFDPFHETELQIQESIDRSSEDDHIVEGQHGFSESRFAQYQQQEVVPDYSTPPMGQPWSASPEGYDPWAAPGNQPIVPPTANMGQSEMIETSVDTQTQQPASDLNADAPEYVQRDHAPPLTPAQSLDVDPSVEEISQDHVEALRKEMYGEQGMQEPVPPPSSEYVGNQEPPQEIAPSSELRETQVQAVDEAIPQSVDDGQVQAPPKNISDDDLLDQLVTNAEVEVLRRKAEAEKLEKERLDDVNANESQNVIDQQQEPIAPPGLIRYNEVQLEATDGSSDSKMSDTQTTTDGEYSPSFVAHRVYATEKSVQPEAETNTGKYMPSFVAHQVQQEDSSQRETTGPQSAVSETEQQSEGYMPSFVAHEVTTAVQKEYEQNVADDQRPITDEQGQGQVSTDGYMPSFVAHQVPSTDDSQMENKTLEQNIVDETALPESVEQTSDQSQQVEPPKTADTLPTTSDGIASEPETSDSQSPTYMPSFVAHNVYTPDYKTTEGTEIELRRDSSETPVFPAASPEEQMQFKPTDESEKSKADDASQKSDNQRSPELFTEELLSTKIIPVPEPVKDITKEKKIKKEKTKTKKKGERPQQDKKKSSEEQVINNMSMRRRSSFARSLKSLEPEYDDSVLDGGLTAKAEDRHVFEIAWEVANKVGGIYTVIKTKAAVSIEELGEQYCLLGPYSEACVRTEVEITEPQNYFLRQAIQSMRDKGIKVTHGKWLIEGYPTVILFDIGSAAWMLDNWKREIWESSHIGIPWHDREANDAVIFGALVAWFLGEYRKSIDEKAIVVAHFHEWLAGMGLVLCRTRHLNISTIFTTHATLLGRYLCAGAVDFYNNLDNFNLDKEAGDRGIYHRYCMERSAVHCAHVFTTVSHITGIESKSLLKRAPDAILPNGLNVQRFAALHEFQNLHARAKDKINDFVRGHFHGYYDFDLDKTLYFFTAGRYEFSNKGADLYLESLARLNYYMKESGTDVTVVAFLVFPARTNNFNVESLRGQAIAKQLRDTIAQVQNNIGKRLFEICLRGHVPEGDQILSQDDIVKMKRCIYSAQRTTLPPVCTHNVIDDANDPVLSTIRRIQLFNKSSDRVKVIFHPEFLNSTNPLFGMDYEEFVRGCHLGVFPSYYEPWGYTPAECTVMGIPSITTNLSGFGCFMAEHIADPMSYGIYIVDRRFKSPEESVRQLAQNMFDFTNLSRRQRIIQRNRTERLSELLDWRNLGVYYRKARNLAISKTNPELFEDSDSASGKRFYYPKPASEPPSPSASRSTTPCPSDVEDADGDEDSHDSDEEREELSKKE</sequence>
<dbReference type="GO" id="GO:0005978">
    <property type="term" value="P:glycogen biosynthetic process"/>
    <property type="evidence" value="ECO:0007669"/>
    <property type="project" value="UniProtKB-KW"/>
</dbReference>
<organism evidence="12 13">
    <name type="scientific">Owenia fusiformis</name>
    <name type="common">Polychaete worm</name>
    <dbReference type="NCBI Taxonomy" id="6347"/>
    <lineage>
        <taxon>Eukaryota</taxon>
        <taxon>Metazoa</taxon>
        <taxon>Spiralia</taxon>
        <taxon>Lophotrochozoa</taxon>
        <taxon>Annelida</taxon>
        <taxon>Polychaeta</taxon>
        <taxon>Sedentaria</taxon>
        <taxon>Canalipalpata</taxon>
        <taxon>Sabellida</taxon>
        <taxon>Oweniida</taxon>
        <taxon>Oweniidae</taxon>
        <taxon>Owenia</taxon>
    </lineage>
</organism>
<feature type="region of interest" description="Disordered" evidence="10">
    <location>
        <begin position="1421"/>
        <end position="1481"/>
    </location>
</feature>
<dbReference type="EMBL" id="CAIIXF020000006">
    <property type="protein sequence ID" value="CAH1786075.1"/>
    <property type="molecule type" value="Genomic_DNA"/>
</dbReference>
<feature type="compositionally biased region" description="Basic residues" evidence="10">
    <location>
        <begin position="761"/>
        <end position="774"/>
    </location>
</feature>
<feature type="domain" description="EF-hand" evidence="11">
    <location>
        <begin position="44"/>
        <end position="79"/>
    </location>
</feature>
<dbReference type="OrthoDB" id="6335297at2759"/>
<dbReference type="Gene3D" id="3.40.50.2000">
    <property type="entry name" value="Glycogen Phosphorylase B"/>
    <property type="match status" value="2"/>
</dbReference>
<keyword evidence="4 9" id="KW-0328">Glycosyltransferase</keyword>
<evidence type="ECO:0000256" key="10">
    <source>
        <dbReference type="SAM" id="MobiDB-lite"/>
    </source>
</evidence>
<name>A0A8S4NY51_OWEFU</name>
<dbReference type="Pfam" id="PF13499">
    <property type="entry name" value="EF-hand_7"/>
    <property type="match status" value="1"/>
</dbReference>
<keyword evidence="5 9" id="KW-0808">Transferase</keyword>
<feature type="region of interest" description="Disordered" evidence="10">
    <location>
        <begin position="758"/>
        <end position="796"/>
    </location>
</feature>
<dbReference type="InterPro" id="IPR018247">
    <property type="entry name" value="EF_Hand_1_Ca_BS"/>
</dbReference>
<evidence type="ECO:0000256" key="1">
    <source>
        <dbReference type="ARBA" id="ARBA00004964"/>
    </source>
</evidence>
<keyword evidence="6" id="KW-0106">Calcium</keyword>